<accession>A0A060CFX5</accession>
<protein>
    <submittedName>
        <fullName evidence="1">CAZy families GT26 protein</fullName>
    </submittedName>
</protein>
<reference evidence="1" key="1">
    <citation type="journal article" date="2013" name="Environ. Microbiol.">
        <title>Seasonally variable intestinal metagenomes of the red palm weevil (Rhynchophorus ferrugineus).</title>
        <authorList>
            <person name="Jia S."/>
            <person name="Zhang X."/>
            <person name="Zhang G."/>
            <person name="Yin A."/>
            <person name="Zhang S."/>
            <person name="Li F."/>
            <person name="Wang L."/>
            <person name="Zhao D."/>
            <person name="Yun Q."/>
            <person name="Tala"/>
            <person name="Wang J."/>
            <person name="Sun G."/>
            <person name="Baabdullah M."/>
            <person name="Yu X."/>
            <person name="Hu S."/>
            <person name="Al-Mssallem I.S."/>
            <person name="Yu J."/>
        </authorList>
    </citation>
    <scope>NUCLEOTIDE SEQUENCE</scope>
</reference>
<name>A0A060CFX5_9LACO</name>
<proteinExistence type="predicted"/>
<dbReference type="EMBL" id="KF126780">
    <property type="protein sequence ID" value="AIA94129.1"/>
    <property type="molecule type" value="Genomic_DNA"/>
</dbReference>
<dbReference type="AlphaFoldDB" id="A0A060CFX5"/>
<evidence type="ECO:0000313" key="1">
    <source>
        <dbReference type="EMBL" id="AIA94129.1"/>
    </source>
</evidence>
<sequence>MSNIKRIPILGINFDCLTNAEFFQQLQHDLNKQVRRFIVTANPEIVLYARQHPQYAQNYQAG</sequence>
<organism evidence="1">
    <name type="scientific">uncultured Lactobacillus sp</name>
    <dbReference type="NCBI Taxonomy" id="153152"/>
    <lineage>
        <taxon>Bacteria</taxon>
        <taxon>Bacillati</taxon>
        <taxon>Bacillota</taxon>
        <taxon>Bacilli</taxon>
        <taxon>Lactobacillales</taxon>
        <taxon>Lactobacillaceae</taxon>
        <taxon>Lactobacillus</taxon>
        <taxon>environmental samples</taxon>
    </lineage>
</organism>